<dbReference type="EMBL" id="JAEHOC010000022">
    <property type="protein sequence ID" value="KAG2432128.1"/>
    <property type="molecule type" value="Genomic_DNA"/>
</dbReference>
<dbReference type="Pfam" id="PF00168">
    <property type="entry name" value="C2"/>
    <property type="match status" value="1"/>
</dbReference>
<feature type="region of interest" description="Disordered" evidence="1">
    <location>
        <begin position="193"/>
        <end position="217"/>
    </location>
</feature>
<dbReference type="PANTHER" id="PTHR47052">
    <property type="entry name" value="CONSERVED SERINE PROLINE-RICH PROTEIN (AFU_ORTHOLOGUE AFUA_2G01790)"/>
    <property type="match status" value="1"/>
</dbReference>
<dbReference type="InterPro" id="IPR052981">
    <property type="entry name" value="Ingression_C2_domain"/>
</dbReference>
<dbReference type="SUPFAM" id="SSF49562">
    <property type="entry name" value="C2 domain (Calcium/lipid-binding domain, CaLB)"/>
    <property type="match status" value="1"/>
</dbReference>
<organism evidence="3 4">
    <name type="scientific">Chlamydomonas incerta</name>
    <dbReference type="NCBI Taxonomy" id="51695"/>
    <lineage>
        <taxon>Eukaryota</taxon>
        <taxon>Viridiplantae</taxon>
        <taxon>Chlorophyta</taxon>
        <taxon>core chlorophytes</taxon>
        <taxon>Chlorophyceae</taxon>
        <taxon>CS clade</taxon>
        <taxon>Chlamydomonadales</taxon>
        <taxon>Chlamydomonadaceae</taxon>
        <taxon>Chlamydomonas</taxon>
    </lineage>
</organism>
<feature type="domain" description="C2" evidence="2">
    <location>
        <begin position="1"/>
        <end position="103"/>
    </location>
</feature>
<dbReference type="SMART" id="SM00239">
    <property type="entry name" value="C2"/>
    <property type="match status" value="1"/>
</dbReference>
<reference evidence="3" key="1">
    <citation type="journal article" date="2020" name="bioRxiv">
        <title>Comparative genomics of Chlamydomonas.</title>
        <authorList>
            <person name="Craig R.J."/>
            <person name="Hasan A.R."/>
            <person name="Ness R.W."/>
            <person name="Keightley P.D."/>
        </authorList>
    </citation>
    <scope>NUCLEOTIDE SEQUENCE</scope>
    <source>
        <strain evidence="3">SAG 7.73</strain>
    </source>
</reference>
<keyword evidence="4" id="KW-1185">Reference proteome</keyword>
<dbReference type="InterPro" id="IPR000008">
    <property type="entry name" value="C2_dom"/>
</dbReference>
<evidence type="ECO:0000259" key="2">
    <source>
        <dbReference type="PROSITE" id="PS50004"/>
    </source>
</evidence>
<dbReference type="PROSITE" id="PS50004">
    <property type="entry name" value="C2"/>
    <property type="match status" value="1"/>
</dbReference>
<evidence type="ECO:0000313" key="4">
    <source>
        <dbReference type="Proteomes" id="UP000650467"/>
    </source>
</evidence>
<protein>
    <recommendedName>
        <fullName evidence="2">C2 domain-containing protein</fullName>
    </recommendedName>
</protein>
<gene>
    <name evidence="3" type="ORF">HXX76_009054</name>
</gene>
<comment type="caution">
    <text evidence="3">The sequence shown here is derived from an EMBL/GenBank/DDBJ whole genome shotgun (WGS) entry which is preliminary data.</text>
</comment>
<evidence type="ECO:0000256" key="1">
    <source>
        <dbReference type="SAM" id="MobiDB-lite"/>
    </source>
</evidence>
<dbReference type="OrthoDB" id="419768at2759"/>
<dbReference type="InterPro" id="IPR035892">
    <property type="entry name" value="C2_domain_sf"/>
</dbReference>
<dbReference type="Proteomes" id="UP000650467">
    <property type="component" value="Unassembled WGS sequence"/>
</dbReference>
<dbReference type="AlphaFoldDB" id="A0A835SS43"/>
<dbReference type="PANTHER" id="PTHR47052:SF3">
    <property type="entry name" value="INGRESSION PROTEIN 1"/>
    <property type="match status" value="1"/>
</dbReference>
<proteinExistence type="predicted"/>
<dbReference type="Gene3D" id="2.60.40.150">
    <property type="entry name" value="C2 domain"/>
    <property type="match status" value="1"/>
</dbReference>
<dbReference type="CDD" id="cd00030">
    <property type="entry name" value="C2"/>
    <property type="match status" value="1"/>
</dbReference>
<accession>A0A835SS43</accession>
<sequence>MAHHPGVLTATVEFAQGLKDKLLVRRQDPYCIIRIGGQTVRTRTACGGGCNPVWNETFSFDVHHANELDITIKDDKLLHNPTLGTACVSLTRARELGADHLTAEVICPHHHCQHGAISLALVFRPHAHAVAATTPAYPAPPPPTAVQGVPVHALPPPPSPPPATVVMPVPVYTAPLPPRVVVVDACVPLHHHHGHHHHHGFHHHHHHHGHHHHHHWC</sequence>
<name>A0A835SS43_CHLIN</name>
<evidence type="ECO:0000313" key="3">
    <source>
        <dbReference type="EMBL" id="KAG2432128.1"/>
    </source>
</evidence>